<evidence type="ECO:0000256" key="2">
    <source>
        <dbReference type="SAM" id="SignalP"/>
    </source>
</evidence>
<feature type="transmembrane region" description="Helical" evidence="1">
    <location>
        <begin position="71"/>
        <end position="88"/>
    </location>
</feature>
<name>A0A0H2R846_9AGAM</name>
<feature type="transmembrane region" description="Helical" evidence="1">
    <location>
        <begin position="137"/>
        <end position="158"/>
    </location>
</feature>
<dbReference type="InParanoid" id="A0A0H2R846"/>
<sequence>MAKSRRTWISLWFVLSAAVMALDCSYLLIRPLSLPGGSLDWLYEPVYGIYSKVDISYGREAFERGDGFPNAQAFLSVIEAILGLYYVYLQNIVGSTSAPIFAFMVSAMTLSKTVLFFSHEYFCDWCTTGHNDPMTTFSLWFAPGLPWVIFPSLILMTYGKDIALALKTAESQRTKAK</sequence>
<organism evidence="3 4">
    <name type="scientific">Schizopora paradoxa</name>
    <dbReference type="NCBI Taxonomy" id="27342"/>
    <lineage>
        <taxon>Eukaryota</taxon>
        <taxon>Fungi</taxon>
        <taxon>Dikarya</taxon>
        <taxon>Basidiomycota</taxon>
        <taxon>Agaricomycotina</taxon>
        <taxon>Agaricomycetes</taxon>
        <taxon>Hymenochaetales</taxon>
        <taxon>Schizoporaceae</taxon>
        <taxon>Schizopora</taxon>
    </lineage>
</organism>
<keyword evidence="4" id="KW-1185">Reference proteome</keyword>
<accession>A0A0H2R846</accession>
<dbReference type="STRING" id="27342.A0A0H2R846"/>
<gene>
    <name evidence="3" type="ORF">SCHPADRAFT_644589</name>
</gene>
<evidence type="ECO:0000256" key="1">
    <source>
        <dbReference type="SAM" id="Phobius"/>
    </source>
</evidence>
<proteinExistence type="predicted"/>
<evidence type="ECO:0000313" key="4">
    <source>
        <dbReference type="Proteomes" id="UP000053477"/>
    </source>
</evidence>
<protein>
    <recommendedName>
        <fullName evidence="5">EXPERA domain-containing protein</fullName>
    </recommendedName>
</protein>
<dbReference type="PANTHER" id="PTHR37919">
    <property type="entry name" value="PROTEIN CBG05606"/>
    <property type="match status" value="1"/>
</dbReference>
<feature type="transmembrane region" description="Helical" evidence="1">
    <location>
        <begin position="100"/>
        <end position="117"/>
    </location>
</feature>
<keyword evidence="2" id="KW-0732">Signal</keyword>
<dbReference type="PANTHER" id="PTHR37919:SF2">
    <property type="entry name" value="EXPERA DOMAIN-CONTAINING PROTEIN"/>
    <property type="match status" value="1"/>
</dbReference>
<dbReference type="EMBL" id="KQ086133">
    <property type="protein sequence ID" value="KLO07547.1"/>
    <property type="molecule type" value="Genomic_DNA"/>
</dbReference>
<keyword evidence="1" id="KW-0812">Transmembrane</keyword>
<reference evidence="3 4" key="1">
    <citation type="submission" date="2015-04" db="EMBL/GenBank/DDBJ databases">
        <title>Complete genome sequence of Schizopora paradoxa KUC8140, a cosmopolitan wood degrader in East Asia.</title>
        <authorList>
            <consortium name="DOE Joint Genome Institute"/>
            <person name="Min B."/>
            <person name="Park H."/>
            <person name="Jang Y."/>
            <person name="Kim J.-J."/>
            <person name="Kim K.H."/>
            <person name="Pangilinan J."/>
            <person name="Lipzen A."/>
            <person name="Riley R."/>
            <person name="Grigoriev I.V."/>
            <person name="Spatafora J.W."/>
            <person name="Choi I.-G."/>
        </authorList>
    </citation>
    <scope>NUCLEOTIDE SEQUENCE [LARGE SCALE GENOMIC DNA]</scope>
    <source>
        <strain evidence="3 4">KUC8140</strain>
    </source>
</reference>
<dbReference type="OrthoDB" id="60858at2759"/>
<dbReference type="AlphaFoldDB" id="A0A0H2R846"/>
<evidence type="ECO:0008006" key="5">
    <source>
        <dbReference type="Google" id="ProtNLM"/>
    </source>
</evidence>
<keyword evidence="1" id="KW-1133">Transmembrane helix</keyword>
<keyword evidence="1" id="KW-0472">Membrane</keyword>
<evidence type="ECO:0000313" key="3">
    <source>
        <dbReference type="EMBL" id="KLO07547.1"/>
    </source>
</evidence>
<feature type="signal peptide" evidence="2">
    <location>
        <begin position="1"/>
        <end position="21"/>
    </location>
</feature>
<dbReference type="Proteomes" id="UP000053477">
    <property type="component" value="Unassembled WGS sequence"/>
</dbReference>
<feature type="chain" id="PRO_5005201635" description="EXPERA domain-containing protein" evidence="2">
    <location>
        <begin position="22"/>
        <end position="177"/>
    </location>
</feature>